<dbReference type="GO" id="GO:0004519">
    <property type="term" value="F:endonuclease activity"/>
    <property type="evidence" value="ECO:0007669"/>
    <property type="project" value="UniProtKB-KW"/>
</dbReference>
<evidence type="ECO:0000313" key="2">
    <source>
        <dbReference type="Proteomes" id="UP000569914"/>
    </source>
</evidence>
<name>A0A7Y9L9K0_9ACTN</name>
<dbReference type="RefSeq" id="WP_179747747.1">
    <property type="nucleotide sequence ID" value="NZ_JACCBU010000001.1"/>
</dbReference>
<gene>
    <name evidence="1" type="ORF">BKA15_000207</name>
</gene>
<keyword evidence="2" id="KW-1185">Reference proteome</keyword>
<keyword evidence="1" id="KW-0255">Endonuclease</keyword>
<comment type="caution">
    <text evidence="1">The sequence shown here is derived from an EMBL/GenBank/DDBJ whole genome shotgun (WGS) entry which is preliminary data.</text>
</comment>
<accession>A0A7Y9L9K0</accession>
<dbReference type="GO" id="GO:0006281">
    <property type="term" value="P:DNA repair"/>
    <property type="evidence" value="ECO:0007669"/>
    <property type="project" value="InterPro"/>
</dbReference>
<dbReference type="Pfam" id="PF05866">
    <property type="entry name" value="RusA"/>
    <property type="match status" value="1"/>
</dbReference>
<dbReference type="GO" id="GO:0000287">
    <property type="term" value="F:magnesium ion binding"/>
    <property type="evidence" value="ECO:0007669"/>
    <property type="project" value="InterPro"/>
</dbReference>
<dbReference type="EMBL" id="JACCBU010000001">
    <property type="protein sequence ID" value="NYE68878.1"/>
    <property type="molecule type" value="Genomic_DNA"/>
</dbReference>
<dbReference type="Gene3D" id="3.30.1330.70">
    <property type="entry name" value="Holliday junction resolvase RusA"/>
    <property type="match status" value="1"/>
</dbReference>
<organism evidence="1 2">
    <name type="scientific">Microlunatus parietis</name>
    <dbReference type="NCBI Taxonomy" id="682979"/>
    <lineage>
        <taxon>Bacteria</taxon>
        <taxon>Bacillati</taxon>
        <taxon>Actinomycetota</taxon>
        <taxon>Actinomycetes</taxon>
        <taxon>Propionibacteriales</taxon>
        <taxon>Propionibacteriaceae</taxon>
        <taxon>Microlunatus</taxon>
    </lineage>
</organism>
<dbReference type="InterPro" id="IPR036614">
    <property type="entry name" value="RusA-like_sf"/>
</dbReference>
<dbReference type="InterPro" id="IPR008822">
    <property type="entry name" value="Endonuclease_RusA-like"/>
</dbReference>
<dbReference type="SUPFAM" id="SSF103084">
    <property type="entry name" value="Holliday junction resolvase RusA"/>
    <property type="match status" value="1"/>
</dbReference>
<evidence type="ECO:0000313" key="1">
    <source>
        <dbReference type="EMBL" id="NYE68878.1"/>
    </source>
</evidence>
<dbReference type="GO" id="GO:0006310">
    <property type="term" value="P:DNA recombination"/>
    <property type="evidence" value="ECO:0007669"/>
    <property type="project" value="InterPro"/>
</dbReference>
<keyword evidence="1" id="KW-0378">Hydrolase</keyword>
<sequence>MPAVRVYGTPIPKGNMTCLGPRGKGGRHLIVDAKRRELEVWQGKVTAAAGALLAKIGHQLAGPVAVSVTFTVERPKTVPLTKRPWPITRSAGGDADKLLRAVLDGLTDGGVIADDSQVASCEVWRCYPDTPGCPDRMDRPGALIRIETM</sequence>
<dbReference type="AlphaFoldDB" id="A0A7Y9L9K0"/>
<dbReference type="Proteomes" id="UP000569914">
    <property type="component" value="Unassembled WGS sequence"/>
</dbReference>
<protein>
    <submittedName>
        <fullName evidence="1">Holliday junction resolvase RusA-like endonuclease</fullName>
    </submittedName>
</protein>
<keyword evidence="1" id="KW-0540">Nuclease</keyword>
<proteinExistence type="predicted"/>
<reference evidence="1 2" key="1">
    <citation type="submission" date="2020-07" db="EMBL/GenBank/DDBJ databases">
        <title>Sequencing the genomes of 1000 actinobacteria strains.</title>
        <authorList>
            <person name="Klenk H.-P."/>
        </authorList>
    </citation>
    <scope>NUCLEOTIDE SEQUENCE [LARGE SCALE GENOMIC DNA]</scope>
    <source>
        <strain evidence="1 2">DSM 22083</strain>
    </source>
</reference>